<evidence type="ECO:0000256" key="1">
    <source>
        <dbReference type="SAM" id="SignalP"/>
    </source>
</evidence>
<feature type="signal peptide" evidence="1">
    <location>
        <begin position="1"/>
        <end position="22"/>
    </location>
</feature>
<feature type="chain" id="PRO_5042537234" description="Secreted protein" evidence="1">
    <location>
        <begin position="23"/>
        <end position="116"/>
    </location>
</feature>
<evidence type="ECO:0000313" key="3">
    <source>
        <dbReference type="Proteomes" id="UP001210130"/>
    </source>
</evidence>
<name>A0AAJ5QUS9_9ENTR</name>
<keyword evidence="3" id="KW-1185">Reference proteome</keyword>
<protein>
    <recommendedName>
        <fullName evidence="4">Secreted protein</fullName>
    </recommendedName>
</protein>
<keyword evidence="1" id="KW-0732">Signal</keyword>
<accession>A0AAJ5QUS9</accession>
<sequence length="116" mass="13107">MLKICCAFFSLLVLLASTSAFSAARCGQFFFTIDDSGKGIVNGEKVTSQKVTFLKTQGDWNNIKLDMTLMPARDGNMYGYEFIKQNGKAFLNVELIRRFMEEPRIIGSFDCKRVPD</sequence>
<proteinExistence type="predicted"/>
<reference evidence="2 3" key="1">
    <citation type="journal article" date="2023" name="Microbiol. Resour. Announc.">
        <title>Complete Genome Sequence of the First Colistin-Resistant Raoultella electrica Strain.</title>
        <authorList>
            <person name="Aldeia C."/>
            <person name="Campos-Madueno E.I."/>
            <person name="Sendi P."/>
            <person name="Endimiani A."/>
        </authorList>
    </citation>
    <scope>NUCLEOTIDE SEQUENCE [LARGE SCALE GENOMIC DNA]</scope>
    <source>
        <strain evidence="2 3">S2-IND-01-C</strain>
    </source>
</reference>
<evidence type="ECO:0008006" key="4">
    <source>
        <dbReference type="Google" id="ProtNLM"/>
    </source>
</evidence>
<gene>
    <name evidence="2" type="ORF">OR613_06455</name>
</gene>
<organism evidence="2 3">
    <name type="scientific">Klebsiella electrica</name>
    <dbReference type="NCBI Taxonomy" id="1259973"/>
    <lineage>
        <taxon>Bacteria</taxon>
        <taxon>Pseudomonadati</taxon>
        <taxon>Pseudomonadota</taxon>
        <taxon>Gammaproteobacteria</taxon>
        <taxon>Enterobacterales</taxon>
        <taxon>Enterobacteriaceae</taxon>
        <taxon>Klebsiella/Raoultella group</taxon>
        <taxon>Klebsiella</taxon>
    </lineage>
</organism>
<dbReference type="Proteomes" id="UP001210130">
    <property type="component" value="Chromosome"/>
</dbReference>
<dbReference type="RefSeq" id="WP_239605093.1">
    <property type="nucleotide sequence ID" value="NZ_CP112887.1"/>
</dbReference>
<evidence type="ECO:0000313" key="2">
    <source>
        <dbReference type="EMBL" id="WBW62562.1"/>
    </source>
</evidence>
<dbReference type="AlphaFoldDB" id="A0AAJ5QUS9"/>
<dbReference type="EMBL" id="CP112887">
    <property type="protein sequence ID" value="WBW62562.1"/>
    <property type="molecule type" value="Genomic_DNA"/>
</dbReference>